<dbReference type="PANTHER" id="PTHR12475:SF4">
    <property type="entry name" value="PROTEIN THEM6"/>
    <property type="match status" value="1"/>
</dbReference>
<gene>
    <name evidence="3" type="ORF">GGX14DRAFT_699718</name>
</gene>
<protein>
    <recommendedName>
        <fullName evidence="5">Thioesterase</fullName>
    </recommendedName>
</protein>
<sequence length="418" mass="45420">MAMLGTASFQALLISTRSPESTPRLRMLAASLQNARRLAPAAAKYIALALLLLNVGSWPLVWHFRVFASVVKARLALRWHRITHVFSSREEKQRALQAFYEAHQPIGLHPFRHVWSFTKFVGIDDGDFNLHMSNSSYAQALDSVRLRLALATFPNLFRCGGWSPLAATHFHFIREIPMLTYYEIRASIGAWDDKWFYVVFRFVKPPSKSKSGARITGRQSETNGAGEAPRADSERLLPVLTTPATPLTNGGSTPAVLVWDAPDQGAQSEAVSRALLARAAQQTTEPDGALLYTVSVSQLCFKQGRITVPPAVVLAANGFYAAPAAATPPPLPPSQSPTTKPAAPPHWPAVRALAAPSISSLRLPVLAAFYAGGWRAVPPGARWWEDAFAACEDERRARLASLGEGGLRGGMDGARGLV</sequence>
<organism evidence="3 4">
    <name type="scientific">Mycena pura</name>
    <dbReference type="NCBI Taxonomy" id="153505"/>
    <lineage>
        <taxon>Eukaryota</taxon>
        <taxon>Fungi</taxon>
        <taxon>Dikarya</taxon>
        <taxon>Basidiomycota</taxon>
        <taxon>Agaricomycotina</taxon>
        <taxon>Agaricomycetes</taxon>
        <taxon>Agaricomycetidae</taxon>
        <taxon>Agaricales</taxon>
        <taxon>Marasmiineae</taxon>
        <taxon>Mycenaceae</taxon>
        <taxon>Mycena</taxon>
    </lineage>
</organism>
<feature type="region of interest" description="Disordered" evidence="2">
    <location>
        <begin position="207"/>
        <end position="253"/>
    </location>
</feature>
<accession>A0AAD6V3T0</accession>
<dbReference type="InterPro" id="IPR029069">
    <property type="entry name" value="HotDog_dom_sf"/>
</dbReference>
<dbReference type="PANTHER" id="PTHR12475">
    <property type="match status" value="1"/>
</dbReference>
<evidence type="ECO:0000313" key="4">
    <source>
        <dbReference type="Proteomes" id="UP001219525"/>
    </source>
</evidence>
<comment type="caution">
    <text evidence="3">The sequence shown here is derived from an EMBL/GenBank/DDBJ whole genome shotgun (WGS) entry which is preliminary data.</text>
</comment>
<name>A0AAD6V3T0_9AGAR</name>
<dbReference type="Pfam" id="PF13279">
    <property type="entry name" value="4HBT_2"/>
    <property type="match status" value="1"/>
</dbReference>
<evidence type="ECO:0000313" key="3">
    <source>
        <dbReference type="EMBL" id="KAJ7199980.1"/>
    </source>
</evidence>
<dbReference type="EMBL" id="JARJCW010000065">
    <property type="protein sequence ID" value="KAJ7199980.1"/>
    <property type="molecule type" value="Genomic_DNA"/>
</dbReference>
<comment type="similarity">
    <text evidence="1">Belongs to the lcsJ thioesterase family.</text>
</comment>
<evidence type="ECO:0000256" key="1">
    <source>
        <dbReference type="ARBA" id="ARBA00038476"/>
    </source>
</evidence>
<evidence type="ECO:0008006" key="5">
    <source>
        <dbReference type="Google" id="ProtNLM"/>
    </source>
</evidence>
<proteinExistence type="inferred from homology"/>
<dbReference type="AlphaFoldDB" id="A0AAD6V3T0"/>
<dbReference type="InterPro" id="IPR051490">
    <property type="entry name" value="THEM6_lcsJ_thioesterase"/>
</dbReference>
<dbReference type="SUPFAM" id="SSF54637">
    <property type="entry name" value="Thioesterase/thiol ester dehydrase-isomerase"/>
    <property type="match status" value="1"/>
</dbReference>
<evidence type="ECO:0000256" key="2">
    <source>
        <dbReference type="SAM" id="MobiDB-lite"/>
    </source>
</evidence>
<keyword evidence="4" id="KW-1185">Reference proteome</keyword>
<reference evidence="3" key="1">
    <citation type="submission" date="2023-03" db="EMBL/GenBank/DDBJ databases">
        <title>Massive genome expansion in bonnet fungi (Mycena s.s.) driven by repeated elements and novel gene families across ecological guilds.</title>
        <authorList>
            <consortium name="Lawrence Berkeley National Laboratory"/>
            <person name="Harder C.B."/>
            <person name="Miyauchi S."/>
            <person name="Viragh M."/>
            <person name="Kuo A."/>
            <person name="Thoen E."/>
            <person name="Andreopoulos B."/>
            <person name="Lu D."/>
            <person name="Skrede I."/>
            <person name="Drula E."/>
            <person name="Henrissat B."/>
            <person name="Morin E."/>
            <person name="Kohler A."/>
            <person name="Barry K."/>
            <person name="LaButti K."/>
            <person name="Morin E."/>
            <person name="Salamov A."/>
            <person name="Lipzen A."/>
            <person name="Mereny Z."/>
            <person name="Hegedus B."/>
            <person name="Baldrian P."/>
            <person name="Stursova M."/>
            <person name="Weitz H."/>
            <person name="Taylor A."/>
            <person name="Grigoriev I.V."/>
            <person name="Nagy L.G."/>
            <person name="Martin F."/>
            <person name="Kauserud H."/>
        </authorList>
    </citation>
    <scope>NUCLEOTIDE SEQUENCE</scope>
    <source>
        <strain evidence="3">9144</strain>
    </source>
</reference>
<feature type="compositionally biased region" description="Low complexity" evidence="2">
    <location>
        <begin position="236"/>
        <end position="248"/>
    </location>
</feature>
<dbReference type="Proteomes" id="UP001219525">
    <property type="component" value="Unassembled WGS sequence"/>
</dbReference>